<comment type="caution">
    <text evidence="2">The sequence shown here is derived from an EMBL/GenBank/DDBJ whole genome shotgun (WGS) entry which is preliminary data.</text>
</comment>
<name>A0A504YPG7_FASGI</name>
<dbReference type="STRING" id="46835.A0A504YPG7"/>
<protein>
    <submittedName>
        <fullName evidence="2">Uncharacterized protein</fullName>
    </submittedName>
</protein>
<dbReference type="Proteomes" id="UP000316759">
    <property type="component" value="Unassembled WGS sequence"/>
</dbReference>
<keyword evidence="3" id="KW-1185">Reference proteome</keyword>
<evidence type="ECO:0000313" key="2">
    <source>
        <dbReference type="EMBL" id="TPP59828.1"/>
    </source>
</evidence>
<evidence type="ECO:0000256" key="1">
    <source>
        <dbReference type="SAM" id="MobiDB-lite"/>
    </source>
</evidence>
<feature type="compositionally biased region" description="Polar residues" evidence="1">
    <location>
        <begin position="448"/>
        <end position="474"/>
    </location>
</feature>
<feature type="region of interest" description="Disordered" evidence="1">
    <location>
        <begin position="446"/>
        <end position="474"/>
    </location>
</feature>
<evidence type="ECO:0000313" key="3">
    <source>
        <dbReference type="Proteomes" id="UP000316759"/>
    </source>
</evidence>
<dbReference type="AlphaFoldDB" id="A0A504YPG7"/>
<dbReference type="EMBL" id="SUNJ01010197">
    <property type="protein sequence ID" value="TPP59828.1"/>
    <property type="molecule type" value="Genomic_DNA"/>
</dbReference>
<reference evidence="2 3" key="1">
    <citation type="submission" date="2019-04" db="EMBL/GenBank/DDBJ databases">
        <title>Annotation for the trematode Fasciola gigantica.</title>
        <authorList>
            <person name="Choi Y.-J."/>
        </authorList>
    </citation>
    <scope>NUCLEOTIDE SEQUENCE [LARGE SCALE GENOMIC DNA]</scope>
    <source>
        <strain evidence="2">Uganda_cow_1</strain>
    </source>
</reference>
<accession>A0A504YPG7</accession>
<sequence length="763" mass="85052">MDRYGLYPPPKPRRELARSSHGIRSGQIFVFFRHLVPFRDALFALGWSWPEPNTFVRASDDFLNLIASYQYGSTARRRRWTSSASSEGGSLNDSVAELNLDEDTESSEATTKTAATGIVTDSMVSSEWSEKSQPYPVRGMVDTTAGLSGQSGYHAPGEVGARAVLPGRAPMAPLMPAHSESFSSPVMNGIDQVIDMSGTRMDQFKHLFRRRKPQWDGPQSPSGVTPNDWLKYTNWARESIQRRVQACVSWRLVFDAIYPSAAQMAQFELSWNRTDSRERNSDTSEDDSVGNHVHRVKSKPDITTSHRRFKCFVNHNPTTLSEKQLQGERTAQALHSAVAKLDIDTELDLDELDEPTDASHVLFNSAYPPIAPTEPNDGCMKNSNLTHRLNPTERMLNGDLVNGAVVCEYQKVGPRQTKHSDYNYSDDADSTDSGCLVTDTRFNRDFKSQGTSLPTSTSEKNLTPSRMNNHSLSNSSAVKSWYRLNFLESDSSDHVLEGESLNPAQLHTSNSTDELHEIDLSQQCPTSTPKNGRYHTEESMNLNHAEVRALLNASKNEDLEQFVQCLEDVHCASPKTAISKQRALSTDLQSYAIYFDHLLNGENDCKSPPRGPTHQYSHSVMVQKSFPHSEVNDPIQVFLRCYRKQTSTGSHEHGIVMHEKRFLCSFILSLTTKKPLVAANAGTSLNADATTNRRLSRSISHQTNKIADQFASTATHYLGALTRRHSAQEAEGLEKSNVLDDICPGIKHGSDYLNPTNIPNLGE</sequence>
<organism evidence="2 3">
    <name type="scientific">Fasciola gigantica</name>
    <name type="common">Giant liver fluke</name>
    <dbReference type="NCBI Taxonomy" id="46835"/>
    <lineage>
        <taxon>Eukaryota</taxon>
        <taxon>Metazoa</taxon>
        <taxon>Spiralia</taxon>
        <taxon>Lophotrochozoa</taxon>
        <taxon>Platyhelminthes</taxon>
        <taxon>Trematoda</taxon>
        <taxon>Digenea</taxon>
        <taxon>Plagiorchiida</taxon>
        <taxon>Echinostomata</taxon>
        <taxon>Echinostomatoidea</taxon>
        <taxon>Fasciolidae</taxon>
        <taxon>Fasciola</taxon>
    </lineage>
</organism>
<proteinExistence type="predicted"/>
<feature type="region of interest" description="Disordered" evidence="1">
    <location>
        <begin position="273"/>
        <end position="300"/>
    </location>
</feature>
<gene>
    <name evidence="2" type="ORF">FGIG_09776</name>
</gene>
<dbReference type="OrthoDB" id="6287422at2759"/>